<evidence type="ECO:0000313" key="4">
    <source>
        <dbReference type="EMBL" id="REE98508.1"/>
    </source>
</evidence>
<feature type="signal peptide" evidence="2">
    <location>
        <begin position="1"/>
        <end position="25"/>
    </location>
</feature>
<keyword evidence="5" id="KW-1185">Reference proteome</keyword>
<accession>A0A3D9SRR4</accession>
<dbReference type="PANTHER" id="PTHR48081:SF13">
    <property type="entry name" value="ALPHA_BETA HYDROLASE"/>
    <property type="match status" value="1"/>
</dbReference>
<organism evidence="4 5">
    <name type="scientific">Thermomonospora umbrina</name>
    <dbReference type="NCBI Taxonomy" id="111806"/>
    <lineage>
        <taxon>Bacteria</taxon>
        <taxon>Bacillati</taxon>
        <taxon>Actinomycetota</taxon>
        <taxon>Actinomycetes</taxon>
        <taxon>Streptosporangiales</taxon>
        <taxon>Thermomonosporaceae</taxon>
        <taxon>Thermomonospora</taxon>
    </lineage>
</organism>
<reference evidence="4 5" key="1">
    <citation type="submission" date="2018-08" db="EMBL/GenBank/DDBJ databases">
        <title>Sequencing the genomes of 1000 actinobacteria strains.</title>
        <authorList>
            <person name="Klenk H.-P."/>
        </authorList>
    </citation>
    <scope>NUCLEOTIDE SEQUENCE [LARGE SCALE GENOMIC DNA]</scope>
    <source>
        <strain evidence="4 5">DSM 43927</strain>
    </source>
</reference>
<dbReference type="PROSITE" id="PS51257">
    <property type="entry name" value="PROKAR_LIPOPROTEIN"/>
    <property type="match status" value="1"/>
</dbReference>
<dbReference type="InterPro" id="IPR050300">
    <property type="entry name" value="GDXG_lipolytic_enzyme"/>
</dbReference>
<dbReference type="InterPro" id="IPR049492">
    <property type="entry name" value="BD-FAE-like_dom"/>
</dbReference>
<dbReference type="OrthoDB" id="9803828at2"/>
<feature type="chain" id="PRO_5039047647" evidence="2">
    <location>
        <begin position="26"/>
        <end position="320"/>
    </location>
</feature>
<dbReference type="PANTHER" id="PTHR48081">
    <property type="entry name" value="AB HYDROLASE SUPERFAMILY PROTEIN C4A8.06C"/>
    <property type="match status" value="1"/>
</dbReference>
<evidence type="ECO:0000256" key="1">
    <source>
        <dbReference type="ARBA" id="ARBA00022801"/>
    </source>
</evidence>
<dbReference type="AlphaFoldDB" id="A0A3D9SRR4"/>
<evidence type="ECO:0000256" key="2">
    <source>
        <dbReference type="SAM" id="SignalP"/>
    </source>
</evidence>
<dbReference type="GO" id="GO:0016787">
    <property type="term" value="F:hydrolase activity"/>
    <property type="evidence" value="ECO:0007669"/>
    <property type="project" value="UniProtKB-KW"/>
</dbReference>
<dbReference type="Pfam" id="PF20434">
    <property type="entry name" value="BD-FAE"/>
    <property type="match status" value="1"/>
</dbReference>
<dbReference type="Proteomes" id="UP000256661">
    <property type="component" value="Unassembled WGS sequence"/>
</dbReference>
<feature type="domain" description="BD-FAE-like" evidence="3">
    <location>
        <begin position="57"/>
        <end position="274"/>
    </location>
</feature>
<protein>
    <submittedName>
        <fullName evidence="4">Acetyl esterase/lipase</fullName>
    </submittedName>
</protein>
<evidence type="ECO:0000313" key="5">
    <source>
        <dbReference type="Proteomes" id="UP000256661"/>
    </source>
</evidence>
<proteinExistence type="predicted"/>
<dbReference type="RefSeq" id="WP_116023951.1">
    <property type="nucleotide sequence ID" value="NZ_QTTT01000001.1"/>
</dbReference>
<name>A0A3D9SRR4_9ACTN</name>
<keyword evidence="1" id="KW-0378">Hydrolase</keyword>
<keyword evidence="2" id="KW-0732">Signal</keyword>
<dbReference type="Gene3D" id="3.40.50.1820">
    <property type="entry name" value="alpha/beta hydrolase"/>
    <property type="match status" value="1"/>
</dbReference>
<sequence length="320" mass="33902">MRIPTVGAVVAAAVALAGCSAGELADPEPLAETAPLVHAEDHRHDLDYAPDSLSQRLDLHVPQGTGPVPLVVFVHGGDWRSGDKSEVDRNGRAEFLKAGYAVATINHRPAAEARWPAAAQDAKTAVRWLRANARQYHLDPRRFAVLGMASGGYLAAATALTGGRRTVFDVPGLGHARTSATVQAAVLWSAPTEFGALDRQATAAGCPTPAVPHGHARSAVSAWLGEPVGRNGPRVRQSGLLRHVTESAPPFLLLHGTGDCAVPPAQSATLHEALRRAGVESTYTQVRGLLDPERAQTRVRATIDFLNDTLRQPADRPHTP</sequence>
<evidence type="ECO:0000259" key="3">
    <source>
        <dbReference type="Pfam" id="PF20434"/>
    </source>
</evidence>
<gene>
    <name evidence="4" type="ORF">DFJ69_3998</name>
</gene>
<dbReference type="SUPFAM" id="SSF53474">
    <property type="entry name" value="alpha/beta-Hydrolases"/>
    <property type="match status" value="1"/>
</dbReference>
<dbReference type="EMBL" id="QTTT01000001">
    <property type="protein sequence ID" value="REE98508.1"/>
    <property type="molecule type" value="Genomic_DNA"/>
</dbReference>
<dbReference type="InterPro" id="IPR029058">
    <property type="entry name" value="AB_hydrolase_fold"/>
</dbReference>
<comment type="caution">
    <text evidence="4">The sequence shown here is derived from an EMBL/GenBank/DDBJ whole genome shotgun (WGS) entry which is preliminary data.</text>
</comment>